<accession>A0A0F9M9W8</accession>
<evidence type="ECO:0000256" key="1">
    <source>
        <dbReference type="SAM" id="Phobius"/>
    </source>
</evidence>
<dbReference type="EMBL" id="LAZR01005140">
    <property type="protein sequence ID" value="KKN02524.1"/>
    <property type="molecule type" value="Genomic_DNA"/>
</dbReference>
<gene>
    <name evidence="2" type="ORF">LCGC14_1116960</name>
</gene>
<protein>
    <submittedName>
        <fullName evidence="2">Uncharacterized protein</fullName>
    </submittedName>
</protein>
<keyword evidence="1" id="KW-0812">Transmembrane</keyword>
<reference evidence="2" key="1">
    <citation type="journal article" date="2015" name="Nature">
        <title>Complex archaea that bridge the gap between prokaryotes and eukaryotes.</title>
        <authorList>
            <person name="Spang A."/>
            <person name="Saw J.H."/>
            <person name="Jorgensen S.L."/>
            <person name="Zaremba-Niedzwiedzka K."/>
            <person name="Martijn J."/>
            <person name="Lind A.E."/>
            <person name="van Eijk R."/>
            <person name="Schleper C."/>
            <person name="Guy L."/>
            <person name="Ettema T.J."/>
        </authorList>
    </citation>
    <scope>NUCLEOTIDE SEQUENCE</scope>
</reference>
<dbReference type="AlphaFoldDB" id="A0A0F9M9W8"/>
<sequence>MGIKFPDLNNEIVFLVFGFTSDGIVCVGSFTDSKEAYYFAADQVGGIVVPGNKVKHLRSKLESSESSEL</sequence>
<keyword evidence="1" id="KW-0472">Membrane</keyword>
<name>A0A0F9M9W8_9ZZZZ</name>
<evidence type="ECO:0000313" key="2">
    <source>
        <dbReference type="EMBL" id="KKN02524.1"/>
    </source>
</evidence>
<feature type="transmembrane region" description="Helical" evidence="1">
    <location>
        <begin position="12"/>
        <end position="30"/>
    </location>
</feature>
<keyword evidence="1" id="KW-1133">Transmembrane helix</keyword>
<organism evidence="2">
    <name type="scientific">marine sediment metagenome</name>
    <dbReference type="NCBI Taxonomy" id="412755"/>
    <lineage>
        <taxon>unclassified sequences</taxon>
        <taxon>metagenomes</taxon>
        <taxon>ecological metagenomes</taxon>
    </lineage>
</organism>
<proteinExistence type="predicted"/>
<comment type="caution">
    <text evidence="2">The sequence shown here is derived from an EMBL/GenBank/DDBJ whole genome shotgun (WGS) entry which is preliminary data.</text>
</comment>